<accession>A0ABQ5FL73</accession>
<evidence type="ECO:0000313" key="2">
    <source>
        <dbReference type="EMBL" id="GJT63849.1"/>
    </source>
</evidence>
<evidence type="ECO:0000313" key="3">
    <source>
        <dbReference type="Proteomes" id="UP001151760"/>
    </source>
</evidence>
<reference evidence="2" key="1">
    <citation type="journal article" date="2022" name="Int. J. Mol. Sci.">
        <title>Draft Genome of Tanacetum Coccineum: Genomic Comparison of Closely Related Tanacetum-Family Plants.</title>
        <authorList>
            <person name="Yamashiro T."/>
            <person name="Shiraishi A."/>
            <person name="Nakayama K."/>
            <person name="Satake H."/>
        </authorList>
    </citation>
    <scope>NUCLEOTIDE SEQUENCE</scope>
</reference>
<feature type="compositionally biased region" description="Polar residues" evidence="1">
    <location>
        <begin position="139"/>
        <end position="158"/>
    </location>
</feature>
<feature type="compositionally biased region" description="Basic and acidic residues" evidence="1">
    <location>
        <begin position="204"/>
        <end position="215"/>
    </location>
</feature>
<organism evidence="2 3">
    <name type="scientific">Tanacetum coccineum</name>
    <dbReference type="NCBI Taxonomy" id="301880"/>
    <lineage>
        <taxon>Eukaryota</taxon>
        <taxon>Viridiplantae</taxon>
        <taxon>Streptophyta</taxon>
        <taxon>Embryophyta</taxon>
        <taxon>Tracheophyta</taxon>
        <taxon>Spermatophyta</taxon>
        <taxon>Magnoliopsida</taxon>
        <taxon>eudicotyledons</taxon>
        <taxon>Gunneridae</taxon>
        <taxon>Pentapetalae</taxon>
        <taxon>asterids</taxon>
        <taxon>campanulids</taxon>
        <taxon>Asterales</taxon>
        <taxon>Asteraceae</taxon>
        <taxon>Asteroideae</taxon>
        <taxon>Anthemideae</taxon>
        <taxon>Anthemidinae</taxon>
        <taxon>Tanacetum</taxon>
    </lineage>
</organism>
<proteinExistence type="predicted"/>
<evidence type="ECO:0000256" key="1">
    <source>
        <dbReference type="SAM" id="MobiDB-lite"/>
    </source>
</evidence>
<reference evidence="2" key="2">
    <citation type="submission" date="2022-01" db="EMBL/GenBank/DDBJ databases">
        <authorList>
            <person name="Yamashiro T."/>
            <person name="Shiraishi A."/>
            <person name="Satake H."/>
            <person name="Nakayama K."/>
        </authorList>
    </citation>
    <scope>NUCLEOTIDE SEQUENCE</scope>
</reference>
<feature type="region of interest" description="Disordered" evidence="1">
    <location>
        <begin position="136"/>
        <end position="158"/>
    </location>
</feature>
<feature type="region of interest" description="Disordered" evidence="1">
    <location>
        <begin position="68"/>
        <end position="106"/>
    </location>
</feature>
<dbReference type="Proteomes" id="UP001151760">
    <property type="component" value="Unassembled WGS sequence"/>
</dbReference>
<gene>
    <name evidence="2" type="ORF">Tco_1015329</name>
</gene>
<dbReference type="EMBL" id="BQNB010017494">
    <property type="protein sequence ID" value="GJT63849.1"/>
    <property type="molecule type" value="Genomic_DNA"/>
</dbReference>
<feature type="compositionally biased region" description="Polar residues" evidence="1">
    <location>
        <begin position="81"/>
        <end position="96"/>
    </location>
</feature>
<keyword evidence="3" id="KW-1185">Reference proteome</keyword>
<sequence>MRQQQLLSSNFQTVQQQARIDKYVNIKSKSAVYSHHFQCLTPGREPSTQQRFREMPLRSVAVYPIRHYSPNPDRAAHNPSHAISTTDIRQPPTQDTLSRKQTERPTNSVLTQISLLISQHTWDGVLKNHNCVVPRYPQRGTQHSHSSYTPAGRSDQYNTQLRVHNSNEIDERGAPAHTRQAADQHCFPPSGWDTIKQKPITSGSRKESASDSRHH</sequence>
<name>A0ABQ5FL73_9ASTR</name>
<protein>
    <submittedName>
        <fullName evidence="2">Uncharacterized protein</fullName>
    </submittedName>
</protein>
<feature type="region of interest" description="Disordered" evidence="1">
    <location>
        <begin position="173"/>
        <end position="215"/>
    </location>
</feature>
<comment type="caution">
    <text evidence="2">The sequence shown here is derived from an EMBL/GenBank/DDBJ whole genome shotgun (WGS) entry which is preliminary data.</text>
</comment>